<evidence type="ECO:0000313" key="12">
    <source>
        <dbReference type="EMBL" id="KAH3677909.1"/>
    </source>
</evidence>
<evidence type="ECO:0000256" key="8">
    <source>
        <dbReference type="ARBA" id="ARBA00022759"/>
    </source>
</evidence>
<dbReference type="GO" id="GO:0042781">
    <property type="term" value="F:3'-tRNA processing endoribonuclease activity"/>
    <property type="evidence" value="ECO:0007669"/>
    <property type="project" value="UniProtKB-EC"/>
</dbReference>
<dbReference type="PANTHER" id="PTHR12553:SF49">
    <property type="entry name" value="ZINC PHOSPHODIESTERASE ELAC PROTEIN 2"/>
    <property type="match status" value="1"/>
</dbReference>
<evidence type="ECO:0000256" key="9">
    <source>
        <dbReference type="ARBA" id="ARBA00022801"/>
    </source>
</evidence>
<keyword evidence="6" id="KW-0540">Nuclease</keyword>
<feature type="domain" description="tRNase Z endonuclease" evidence="11">
    <location>
        <begin position="397"/>
        <end position="459"/>
    </location>
</feature>
<dbReference type="Gene3D" id="3.60.15.10">
    <property type="entry name" value="Ribonuclease Z/Hydroxyacylglutathione hydrolase-like"/>
    <property type="match status" value="2"/>
</dbReference>
<proteinExistence type="inferred from homology"/>
<dbReference type="AlphaFoldDB" id="A0A9P8PVA1"/>
<protein>
    <recommendedName>
        <fullName evidence="4">ribonuclease Z</fullName>
        <ecNumber evidence="4">3.1.26.11</ecNumber>
    </recommendedName>
</protein>
<comment type="caution">
    <text evidence="12">The sequence shown here is derived from an EMBL/GenBank/DDBJ whole genome shotgun (WGS) entry which is preliminary data.</text>
</comment>
<dbReference type="SUPFAM" id="SSF56281">
    <property type="entry name" value="Metallo-hydrolase/oxidoreductase"/>
    <property type="match status" value="1"/>
</dbReference>
<evidence type="ECO:0000256" key="3">
    <source>
        <dbReference type="ARBA" id="ARBA00007823"/>
    </source>
</evidence>
<dbReference type="EMBL" id="JAEUBD010000095">
    <property type="protein sequence ID" value="KAH3677909.1"/>
    <property type="molecule type" value="Genomic_DNA"/>
</dbReference>
<dbReference type="InterPro" id="IPR027794">
    <property type="entry name" value="tRNase_Z_dom"/>
</dbReference>
<evidence type="ECO:0000259" key="11">
    <source>
        <dbReference type="Pfam" id="PF13691"/>
    </source>
</evidence>
<evidence type="ECO:0000256" key="6">
    <source>
        <dbReference type="ARBA" id="ARBA00022722"/>
    </source>
</evidence>
<dbReference type="Pfam" id="PF13691">
    <property type="entry name" value="Lactamase_B_4"/>
    <property type="match status" value="1"/>
</dbReference>
<comment type="cofactor">
    <cofactor evidence="2">
        <name>Zn(2+)</name>
        <dbReference type="ChEBI" id="CHEBI:29105"/>
    </cofactor>
</comment>
<accession>A0A9P8PVA1</accession>
<dbReference type="GO" id="GO:0005739">
    <property type="term" value="C:mitochondrion"/>
    <property type="evidence" value="ECO:0007669"/>
    <property type="project" value="TreeGrafter"/>
</dbReference>
<dbReference type="InterPro" id="IPR047151">
    <property type="entry name" value="RNZ2-like"/>
</dbReference>
<keyword evidence="10" id="KW-0862">Zinc</keyword>
<evidence type="ECO:0000256" key="7">
    <source>
        <dbReference type="ARBA" id="ARBA00022723"/>
    </source>
</evidence>
<dbReference type="EC" id="3.1.26.11" evidence="4"/>
<keyword evidence="7" id="KW-0479">Metal-binding</keyword>
<dbReference type="Proteomes" id="UP000788993">
    <property type="component" value="Unassembled WGS sequence"/>
</dbReference>
<comment type="similarity">
    <text evidence="3">Belongs to the RNase Z family.</text>
</comment>
<keyword evidence="13" id="KW-1185">Reference proteome</keyword>
<keyword evidence="5" id="KW-0819">tRNA processing</keyword>
<evidence type="ECO:0000256" key="10">
    <source>
        <dbReference type="ARBA" id="ARBA00022833"/>
    </source>
</evidence>
<evidence type="ECO:0000256" key="2">
    <source>
        <dbReference type="ARBA" id="ARBA00001947"/>
    </source>
</evidence>
<keyword evidence="9" id="KW-0378">Hydrolase</keyword>
<organism evidence="12 13">
    <name type="scientific">Ogataea polymorpha</name>
    <dbReference type="NCBI Taxonomy" id="460523"/>
    <lineage>
        <taxon>Eukaryota</taxon>
        <taxon>Fungi</taxon>
        <taxon>Dikarya</taxon>
        <taxon>Ascomycota</taxon>
        <taxon>Saccharomycotina</taxon>
        <taxon>Pichiomycetes</taxon>
        <taxon>Pichiales</taxon>
        <taxon>Pichiaceae</taxon>
        <taxon>Ogataea</taxon>
    </lineage>
</organism>
<name>A0A9P8PVA1_9ASCO</name>
<dbReference type="GO" id="GO:0046872">
    <property type="term" value="F:metal ion binding"/>
    <property type="evidence" value="ECO:0007669"/>
    <property type="project" value="UniProtKB-KW"/>
</dbReference>
<gene>
    <name evidence="12" type="ORF">OGATHE_000563</name>
</gene>
<reference evidence="12" key="1">
    <citation type="journal article" date="2021" name="Open Biol.">
        <title>Shared evolutionary footprints suggest mitochondrial oxidative damage underlies multiple complex I losses in fungi.</title>
        <authorList>
            <person name="Schikora-Tamarit M.A."/>
            <person name="Marcet-Houben M."/>
            <person name="Nosek J."/>
            <person name="Gabaldon T."/>
        </authorList>
    </citation>
    <scope>NUCLEOTIDE SEQUENCE</scope>
    <source>
        <strain evidence="12">NCAIM Y.01608</strain>
    </source>
</reference>
<sequence>MDLTLALVFLPTVKSSRVFILLSTGFSAGSDVHQGLELGTNLQLFQLGTRLFIVSITKVASIDNSTQTRFGELHDGRVLFFLNNLDVDDGSTWNNGRQSLFLQIRQLPRHSAANLDSVMFPVHRNDADFHRLSNFDVVFWTFHKRLTDFRVGHIDPGLAALIGNAQNSSLDLGPDFEFSLWIDQFHIAHICRRNNSFKVFFELDNNSLFGIHRTDLAIDELTSGNVLDSQEFALYLLFVECENIQVVGGRVSQNSRAVSGADFEVHVQVFIAADSLTSVTKASTPIPGRIASIEEMVWTVLSLLIGEQISVLPSFLAMFNRRTEPMSTRDWTSFFAMKPPNFSFPTSKSNPWSSIDLTEACTIALVTKSSVSIGSFTLEVLRQVLTKSGMRFQLVVTNHPTAEIARPSVFVTDSVTGKRHIIGQVPEGLQRQCNQMGFRTSRLDTMFLTGITDWKAISGLPGFILTVGDQGLKELQVVHSGNKILQYVVASWRYFVFRFGLKLKVDDLDIYKADAYQVKAVNIKSATPEPQKPCKAFDRVSDLVQYIFLIKTGMGNSGRALMNIEIPSDVHNPKVSANYIMTGNPIRGRFLVEKAKELGCPRQKYKDLCNFQSVWLEDGTEIKPEQVLEPKKTFDSILFLDIPGPEYLRNTIEHDWKSEIAERKYSAVYHFIDDSIVDVLDLPEYQDFIRSFGPDTHHFISHRQYVPDTLNFLASYVTSLKWHVLLPDLFPLFRWSDQPEKQIPEDLPNVRPMLCGQIVGFGPNATSIIRADSCTSTDEVVQIVRNAYAEDIAPLQLPNFVSEEELVKLATTAATNNLKQAPDKSKPLKEQVETLVLGTGSALPSKLRNVISNVVRVPTETGYRTIFLDAGENTLGSINKLYSQDDVAMLFKELKLHSGPG</sequence>
<evidence type="ECO:0000256" key="4">
    <source>
        <dbReference type="ARBA" id="ARBA00012477"/>
    </source>
</evidence>
<evidence type="ECO:0000256" key="1">
    <source>
        <dbReference type="ARBA" id="ARBA00000402"/>
    </source>
</evidence>
<evidence type="ECO:0000256" key="5">
    <source>
        <dbReference type="ARBA" id="ARBA00022694"/>
    </source>
</evidence>
<comment type="catalytic activity">
    <reaction evidence="1">
        <text>Endonucleolytic cleavage of RNA, removing extra 3' nucleotides from tRNA precursor, generating 3' termini of tRNAs. A 3'-hydroxy group is left at the tRNA terminus and a 5'-phosphoryl group is left at the trailer molecule.</text>
        <dbReference type="EC" id="3.1.26.11"/>
    </reaction>
</comment>
<dbReference type="InterPro" id="IPR036866">
    <property type="entry name" value="RibonucZ/Hydroxyglut_hydro"/>
</dbReference>
<dbReference type="GO" id="GO:1990180">
    <property type="term" value="P:mitochondrial tRNA 3'-end processing"/>
    <property type="evidence" value="ECO:0007669"/>
    <property type="project" value="TreeGrafter"/>
</dbReference>
<dbReference type="PANTHER" id="PTHR12553">
    <property type="entry name" value="ZINC PHOSPHODIESTERASE ELAC PROTEIN 2"/>
    <property type="match status" value="1"/>
</dbReference>
<reference evidence="12" key="2">
    <citation type="submission" date="2021-01" db="EMBL/GenBank/DDBJ databases">
        <authorList>
            <person name="Schikora-Tamarit M.A."/>
        </authorList>
    </citation>
    <scope>NUCLEOTIDE SEQUENCE</scope>
    <source>
        <strain evidence="12">NCAIM Y.01608</strain>
    </source>
</reference>
<keyword evidence="8" id="KW-0255">Endonuclease</keyword>
<evidence type="ECO:0000313" key="13">
    <source>
        <dbReference type="Proteomes" id="UP000788993"/>
    </source>
</evidence>